<dbReference type="EMBL" id="LHPI01000001">
    <property type="protein sequence ID" value="KOO09154.1"/>
    <property type="molecule type" value="Genomic_DNA"/>
</dbReference>
<keyword evidence="3" id="KW-0238">DNA-binding</keyword>
<name>A0A0M0I4C2_9VIBR</name>
<dbReference type="InterPro" id="IPR000847">
    <property type="entry name" value="LysR_HTH_N"/>
</dbReference>
<keyword evidence="7" id="KW-1185">Reference proteome</keyword>
<dbReference type="AlphaFoldDB" id="A0A0M0I4C2"/>
<dbReference type="SUPFAM" id="SSF53850">
    <property type="entry name" value="Periplasmic binding protein-like II"/>
    <property type="match status" value="1"/>
</dbReference>
<evidence type="ECO:0000259" key="5">
    <source>
        <dbReference type="PROSITE" id="PS50931"/>
    </source>
</evidence>
<dbReference type="GO" id="GO:0043565">
    <property type="term" value="F:sequence-specific DNA binding"/>
    <property type="evidence" value="ECO:0007669"/>
    <property type="project" value="TreeGrafter"/>
</dbReference>
<dbReference type="InterPro" id="IPR058163">
    <property type="entry name" value="LysR-type_TF_proteobact-type"/>
</dbReference>
<dbReference type="GO" id="GO:0003700">
    <property type="term" value="F:DNA-binding transcription factor activity"/>
    <property type="evidence" value="ECO:0007669"/>
    <property type="project" value="InterPro"/>
</dbReference>
<dbReference type="RefSeq" id="WP_053407407.1">
    <property type="nucleotide sequence ID" value="NZ_DAIPHI010000104.1"/>
</dbReference>
<dbReference type="PATRIC" id="fig|171383.3.peg.409"/>
<dbReference type="Proteomes" id="UP000037530">
    <property type="component" value="Unassembled WGS sequence"/>
</dbReference>
<evidence type="ECO:0000256" key="1">
    <source>
        <dbReference type="ARBA" id="ARBA00009437"/>
    </source>
</evidence>
<evidence type="ECO:0000256" key="2">
    <source>
        <dbReference type="ARBA" id="ARBA00023015"/>
    </source>
</evidence>
<accession>A0A0M0I4C2</accession>
<sequence length="292" mass="32555">MRFLPPLNALRAFEAAARHQSLTKAAEELNVTRAAVSQQVKQLEGYLNAVLFERTGAKLSLTEDAKYYLPLLTHTFSCLSAGTAQLFERDRRDTVSLNIAQSFCAQWLIPKLADFRCHHPDIDLKVSTTSNAFPNGSMTTDIEIVNGIGHPLPHNALRLVDESWLVVAKPDYLTGKHVTLEDIVAAEKIATSGYSQGWEQWFEAQGYVGRFNKPCLQFDHSLLAIDAAIHGLGLLLVKDILVQKHLTQGSLAQLWQQKVPTEGGHFLINHQPHKASAVCFVKWLQLQLTPQE</sequence>
<dbReference type="OrthoDB" id="5526340at2"/>
<dbReference type="Pfam" id="PF03466">
    <property type="entry name" value="LysR_substrate"/>
    <property type="match status" value="1"/>
</dbReference>
<evidence type="ECO:0000256" key="3">
    <source>
        <dbReference type="ARBA" id="ARBA00023125"/>
    </source>
</evidence>
<proteinExistence type="inferred from homology"/>
<organism evidence="6 7">
    <name type="scientific">Vibrio hepatarius</name>
    <dbReference type="NCBI Taxonomy" id="171383"/>
    <lineage>
        <taxon>Bacteria</taxon>
        <taxon>Pseudomonadati</taxon>
        <taxon>Pseudomonadota</taxon>
        <taxon>Gammaproteobacteria</taxon>
        <taxon>Vibrionales</taxon>
        <taxon>Vibrionaceae</taxon>
        <taxon>Vibrio</taxon>
        <taxon>Vibrio oreintalis group</taxon>
    </lineage>
</organism>
<reference evidence="7" key="1">
    <citation type="submission" date="2015-08" db="EMBL/GenBank/DDBJ databases">
        <title>Vibrio galatheae sp. nov., a novel member of the Vibrionaceae family isolated from the Solomon Islands.</title>
        <authorList>
            <person name="Giubergia S."/>
            <person name="Machado H."/>
            <person name="Mateiu R.V."/>
            <person name="Gram L."/>
        </authorList>
    </citation>
    <scope>NUCLEOTIDE SEQUENCE [LARGE SCALE GENOMIC DNA]</scope>
    <source>
        <strain evidence="7">DSM 19134</strain>
    </source>
</reference>
<gene>
    <name evidence="6" type="ORF">AKJ31_01975</name>
</gene>
<dbReference type="InterPro" id="IPR036390">
    <property type="entry name" value="WH_DNA-bd_sf"/>
</dbReference>
<dbReference type="InterPro" id="IPR005119">
    <property type="entry name" value="LysR_subst-bd"/>
</dbReference>
<dbReference type="PANTHER" id="PTHR30537">
    <property type="entry name" value="HTH-TYPE TRANSCRIPTIONAL REGULATOR"/>
    <property type="match status" value="1"/>
</dbReference>
<dbReference type="STRING" id="171383.AKJ31_01975"/>
<dbReference type="PROSITE" id="PS50931">
    <property type="entry name" value="HTH_LYSR"/>
    <property type="match status" value="1"/>
</dbReference>
<dbReference type="GO" id="GO:0006351">
    <property type="term" value="P:DNA-templated transcription"/>
    <property type="evidence" value="ECO:0007669"/>
    <property type="project" value="TreeGrafter"/>
</dbReference>
<dbReference type="Pfam" id="PF00126">
    <property type="entry name" value="HTH_1"/>
    <property type="match status" value="1"/>
</dbReference>
<protein>
    <submittedName>
        <fullName evidence="6">Transcriptional regulator</fullName>
    </submittedName>
</protein>
<comment type="caution">
    <text evidence="6">The sequence shown here is derived from an EMBL/GenBank/DDBJ whole genome shotgun (WGS) entry which is preliminary data.</text>
</comment>
<keyword evidence="4" id="KW-0804">Transcription</keyword>
<dbReference type="InterPro" id="IPR036388">
    <property type="entry name" value="WH-like_DNA-bd_sf"/>
</dbReference>
<evidence type="ECO:0000313" key="7">
    <source>
        <dbReference type="Proteomes" id="UP000037530"/>
    </source>
</evidence>
<dbReference type="PRINTS" id="PR00039">
    <property type="entry name" value="HTHLYSR"/>
</dbReference>
<evidence type="ECO:0000256" key="4">
    <source>
        <dbReference type="ARBA" id="ARBA00023163"/>
    </source>
</evidence>
<feature type="domain" description="HTH lysR-type" evidence="5">
    <location>
        <begin position="5"/>
        <end position="62"/>
    </location>
</feature>
<dbReference type="Gene3D" id="1.10.10.10">
    <property type="entry name" value="Winged helix-like DNA-binding domain superfamily/Winged helix DNA-binding domain"/>
    <property type="match status" value="1"/>
</dbReference>
<comment type="similarity">
    <text evidence="1">Belongs to the LysR transcriptional regulatory family.</text>
</comment>
<dbReference type="SUPFAM" id="SSF46785">
    <property type="entry name" value="Winged helix' DNA-binding domain"/>
    <property type="match status" value="1"/>
</dbReference>
<dbReference type="PANTHER" id="PTHR30537:SF74">
    <property type="entry name" value="HTH-TYPE TRANSCRIPTIONAL REGULATOR TRPI"/>
    <property type="match status" value="1"/>
</dbReference>
<dbReference type="Gene3D" id="3.40.190.10">
    <property type="entry name" value="Periplasmic binding protein-like II"/>
    <property type="match status" value="2"/>
</dbReference>
<keyword evidence="2" id="KW-0805">Transcription regulation</keyword>
<evidence type="ECO:0000313" key="6">
    <source>
        <dbReference type="EMBL" id="KOO09154.1"/>
    </source>
</evidence>